<protein>
    <submittedName>
        <fullName evidence="7">HAD-superfamily subfamily IB hydrolase, TIGR01490</fullName>
    </submittedName>
</protein>
<sequence length="412" mass="43765">MGNTPGPGDERPDNESAAAPDTPSPEVPAPDASAPDVSAPDVSAPDVSAPASPVPSAPESSGATPLDTGDDWETQAARIEFDDDFDEDDELHDLAEDDESNRVTTWISQRASAATGRFRQTAHELRQTLAGEASAKAAVDSLRLREPSDAEPGEAPRDLTAAAFFDVDNTLVQGASIVHFARGLAARKYFTYGDIMDFAWTQAKFRITGKENARDVAEGREKALSFIAGRQTSELVELGEEIFDDYIADKIWPGTRALAQRHLDAGQQVWLVTATPVELAQTIADRLGLTGALGTVAESVDGVFTGRLVGDILHGPGKAHAVRALAIREGLNLKRCTAYSDSHNDVPMLSLVGKAVAINPDTDLRDVAKVRGWEMYDFRTARKAAKYGAGTAIVLGAAGGGAAAAARLLRHR</sequence>
<dbReference type="STRING" id="158898.SAMN04488548_1342695"/>
<keyword evidence="6" id="KW-1133">Transmembrane helix</keyword>
<dbReference type="EMBL" id="FNLM01000034">
    <property type="protein sequence ID" value="SDU61946.1"/>
    <property type="molecule type" value="Genomic_DNA"/>
</dbReference>
<name>A0A1H2K0N7_9ACTN</name>
<organism evidence="7 8">
    <name type="scientific">Gordonia westfalica</name>
    <dbReference type="NCBI Taxonomy" id="158898"/>
    <lineage>
        <taxon>Bacteria</taxon>
        <taxon>Bacillati</taxon>
        <taxon>Actinomycetota</taxon>
        <taxon>Actinomycetes</taxon>
        <taxon>Mycobacteriales</taxon>
        <taxon>Gordoniaceae</taxon>
        <taxon>Gordonia</taxon>
    </lineage>
</organism>
<dbReference type="NCBIfam" id="TIGR01490">
    <property type="entry name" value="HAD-SF-IB-hyp1"/>
    <property type="match status" value="1"/>
</dbReference>
<dbReference type="Proteomes" id="UP000183180">
    <property type="component" value="Unassembled WGS sequence"/>
</dbReference>
<accession>A0A1H2K0N7</accession>
<dbReference type="InterPro" id="IPR006385">
    <property type="entry name" value="HAD_hydro_SerB1"/>
</dbReference>
<dbReference type="InterPro" id="IPR036412">
    <property type="entry name" value="HAD-like_sf"/>
</dbReference>
<evidence type="ECO:0000256" key="2">
    <source>
        <dbReference type="ARBA" id="ARBA00022723"/>
    </source>
</evidence>
<evidence type="ECO:0000256" key="6">
    <source>
        <dbReference type="SAM" id="Phobius"/>
    </source>
</evidence>
<evidence type="ECO:0000256" key="1">
    <source>
        <dbReference type="ARBA" id="ARBA00009184"/>
    </source>
</evidence>
<dbReference type="FunFam" id="3.40.50.1000:FF:000025">
    <property type="entry name" value="HAD hydrolase, family IB"/>
    <property type="match status" value="1"/>
</dbReference>
<evidence type="ECO:0000256" key="5">
    <source>
        <dbReference type="SAM" id="MobiDB-lite"/>
    </source>
</evidence>
<gene>
    <name evidence="7" type="ORF">SAMN04488548_1342695</name>
</gene>
<reference evidence="7 8" key="1">
    <citation type="submission" date="2016-10" db="EMBL/GenBank/DDBJ databases">
        <authorList>
            <person name="de Groot N.N."/>
        </authorList>
    </citation>
    <scope>NUCLEOTIDE SEQUENCE [LARGE SCALE GENOMIC DNA]</scope>
    <source>
        <strain evidence="7 8">DSM 44215</strain>
    </source>
</reference>
<dbReference type="InterPro" id="IPR050582">
    <property type="entry name" value="HAD-like_SerB"/>
</dbReference>
<dbReference type="InterPro" id="IPR023214">
    <property type="entry name" value="HAD_sf"/>
</dbReference>
<dbReference type="SUPFAM" id="SSF56784">
    <property type="entry name" value="HAD-like"/>
    <property type="match status" value="1"/>
</dbReference>
<keyword evidence="4" id="KW-0460">Magnesium</keyword>
<dbReference type="GO" id="GO:0046872">
    <property type="term" value="F:metal ion binding"/>
    <property type="evidence" value="ECO:0007669"/>
    <property type="project" value="UniProtKB-KW"/>
</dbReference>
<dbReference type="NCBIfam" id="TIGR01488">
    <property type="entry name" value="HAD-SF-IB"/>
    <property type="match status" value="1"/>
</dbReference>
<evidence type="ECO:0000313" key="7">
    <source>
        <dbReference type="EMBL" id="SDU61946.1"/>
    </source>
</evidence>
<dbReference type="AlphaFoldDB" id="A0A1H2K0N7"/>
<dbReference type="OrthoDB" id="25607at2"/>
<dbReference type="PANTHER" id="PTHR43344">
    <property type="entry name" value="PHOSPHOSERINE PHOSPHATASE"/>
    <property type="match status" value="1"/>
</dbReference>
<feature type="compositionally biased region" description="Low complexity" evidence="5">
    <location>
        <begin position="29"/>
        <end position="51"/>
    </location>
</feature>
<feature type="region of interest" description="Disordered" evidence="5">
    <location>
        <begin position="1"/>
        <end position="80"/>
    </location>
</feature>
<dbReference type="Gene3D" id="1.20.1440.100">
    <property type="entry name" value="SG protein - dephosphorylation function"/>
    <property type="match status" value="1"/>
</dbReference>
<keyword evidence="2" id="KW-0479">Metal-binding</keyword>
<dbReference type="GO" id="GO:0016787">
    <property type="term" value="F:hydrolase activity"/>
    <property type="evidence" value="ECO:0007669"/>
    <property type="project" value="UniProtKB-KW"/>
</dbReference>
<evidence type="ECO:0000313" key="8">
    <source>
        <dbReference type="Proteomes" id="UP000183180"/>
    </source>
</evidence>
<dbReference type="Pfam" id="PF12710">
    <property type="entry name" value="HAD"/>
    <property type="match status" value="1"/>
</dbReference>
<dbReference type="CDD" id="cd02612">
    <property type="entry name" value="HAD_PGPPase"/>
    <property type="match status" value="1"/>
</dbReference>
<feature type="transmembrane region" description="Helical" evidence="6">
    <location>
        <begin position="387"/>
        <end position="409"/>
    </location>
</feature>
<keyword evidence="6" id="KW-0472">Membrane</keyword>
<evidence type="ECO:0000256" key="3">
    <source>
        <dbReference type="ARBA" id="ARBA00022801"/>
    </source>
</evidence>
<keyword evidence="3 7" id="KW-0378">Hydrolase</keyword>
<keyword evidence="6" id="KW-0812">Transmembrane</keyword>
<proteinExistence type="inferred from homology"/>
<comment type="similarity">
    <text evidence="1">Belongs to the HAD-like hydrolase superfamily. SerB family.</text>
</comment>
<evidence type="ECO:0000256" key="4">
    <source>
        <dbReference type="ARBA" id="ARBA00022842"/>
    </source>
</evidence>
<dbReference type="Gene3D" id="3.40.50.1000">
    <property type="entry name" value="HAD superfamily/HAD-like"/>
    <property type="match status" value="1"/>
</dbReference>
<dbReference type="PANTHER" id="PTHR43344:SF15">
    <property type="entry name" value="PHOSPHOSERINE PHOSPHATASE SERB1"/>
    <property type="match status" value="1"/>
</dbReference>